<keyword evidence="2" id="KW-0521">NADP</keyword>
<dbReference type="PANTHER" id="PTHR44229:SF4">
    <property type="entry name" value="15-HYDROXYPROSTAGLANDIN DEHYDROGENASE [NAD(+)]"/>
    <property type="match status" value="1"/>
</dbReference>
<dbReference type="Pfam" id="PF00106">
    <property type="entry name" value="adh_short"/>
    <property type="match status" value="1"/>
</dbReference>
<dbReference type="PRINTS" id="PR00081">
    <property type="entry name" value="GDHRDH"/>
</dbReference>
<comment type="caution">
    <text evidence="5">The sequence shown here is derived from an EMBL/GenBank/DDBJ whole genome shotgun (WGS) entry which is preliminary data.</text>
</comment>
<evidence type="ECO:0000256" key="1">
    <source>
        <dbReference type="ARBA" id="ARBA00006484"/>
    </source>
</evidence>
<keyword evidence="6" id="KW-1185">Reference proteome</keyword>
<evidence type="ECO:0000256" key="3">
    <source>
        <dbReference type="ARBA" id="ARBA00023002"/>
    </source>
</evidence>
<evidence type="ECO:0008006" key="7">
    <source>
        <dbReference type="Google" id="ProtNLM"/>
    </source>
</evidence>
<comment type="similarity">
    <text evidence="1">Belongs to the short-chain dehydrogenases/reductases (SDR) family.</text>
</comment>
<proteinExistence type="inferred from homology"/>
<dbReference type="InterPro" id="IPR002347">
    <property type="entry name" value="SDR_fam"/>
</dbReference>
<dbReference type="InterPro" id="IPR020904">
    <property type="entry name" value="Sc_DH/Rdtase_CS"/>
</dbReference>
<keyword evidence="4" id="KW-1133">Transmembrane helix</keyword>
<dbReference type="InterPro" id="IPR036291">
    <property type="entry name" value="NAD(P)-bd_dom_sf"/>
</dbReference>
<feature type="transmembrane region" description="Helical" evidence="4">
    <location>
        <begin position="316"/>
        <end position="337"/>
    </location>
</feature>
<dbReference type="EMBL" id="JBBBZM010000077">
    <property type="protein sequence ID" value="KAL0635143.1"/>
    <property type="molecule type" value="Genomic_DNA"/>
</dbReference>
<reference evidence="5 6" key="1">
    <citation type="submission" date="2024-02" db="EMBL/GenBank/DDBJ databases">
        <title>Discinaceae phylogenomics.</title>
        <authorList>
            <person name="Dirks A.C."/>
            <person name="James T.Y."/>
        </authorList>
    </citation>
    <scope>NUCLEOTIDE SEQUENCE [LARGE SCALE GENOMIC DNA]</scope>
    <source>
        <strain evidence="5 6">ACD0624</strain>
    </source>
</reference>
<protein>
    <recommendedName>
        <fullName evidence="7">NAD(P)-binding protein</fullName>
    </recommendedName>
</protein>
<accession>A0ABR3GGS2</accession>
<evidence type="ECO:0000256" key="4">
    <source>
        <dbReference type="SAM" id="Phobius"/>
    </source>
</evidence>
<evidence type="ECO:0000256" key="2">
    <source>
        <dbReference type="ARBA" id="ARBA00022857"/>
    </source>
</evidence>
<organism evidence="5 6">
    <name type="scientific">Discina gigas</name>
    <dbReference type="NCBI Taxonomy" id="1032678"/>
    <lineage>
        <taxon>Eukaryota</taxon>
        <taxon>Fungi</taxon>
        <taxon>Dikarya</taxon>
        <taxon>Ascomycota</taxon>
        <taxon>Pezizomycotina</taxon>
        <taxon>Pezizomycetes</taxon>
        <taxon>Pezizales</taxon>
        <taxon>Discinaceae</taxon>
        <taxon>Discina</taxon>
    </lineage>
</organism>
<dbReference type="Proteomes" id="UP001447188">
    <property type="component" value="Unassembled WGS sequence"/>
</dbReference>
<keyword evidence="4" id="KW-0812">Transmembrane</keyword>
<keyword evidence="4" id="KW-0472">Membrane</keyword>
<evidence type="ECO:0000313" key="5">
    <source>
        <dbReference type="EMBL" id="KAL0635143.1"/>
    </source>
</evidence>
<dbReference type="Gene3D" id="3.40.50.720">
    <property type="entry name" value="NAD(P)-binding Rossmann-like Domain"/>
    <property type="match status" value="1"/>
</dbReference>
<dbReference type="PANTHER" id="PTHR44229">
    <property type="entry name" value="15-HYDROXYPROSTAGLANDIN DEHYDROGENASE [NAD(+)]"/>
    <property type="match status" value="1"/>
</dbReference>
<gene>
    <name evidence="5" type="ORF">Q9L58_005965</name>
</gene>
<dbReference type="PROSITE" id="PS00061">
    <property type="entry name" value="ADH_SHORT"/>
    <property type="match status" value="1"/>
</dbReference>
<dbReference type="SUPFAM" id="SSF51735">
    <property type="entry name" value="NAD(P)-binding Rossmann-fold domains"/>
    <property type="match status" value="1"/>
</dbReference>
<name>A0ABR3GGS2_9PEZI</name>
<sequence>MSSHPDGLPASEVLYSESPIDLAVPYDATTAKGKTILITGGASGLGAGMFRKFASLGACVIIGDLNTARGEALAASLRTSTGNPHLYFLPVDVTSYPSQLTFFRRALSLAPSHTLHIVIANAGVGELGDFATSPPLPAHLDPPEPDLSTLDINLKGAIFTTRIALHHLTTTPVVSDRCIILVGSIASFASGPAMALYCASKHALLGLFRSLRLYPSHNASIRLNMVCPYFVDTPILPIAAKALLAGLELARLEDVVESVARLVCDEGVAGRCLMVAPRGSGGIVEVGVDEMEQVEVFSRRVVRALNLEARTRARGWIGTFWDLLVLLLVGPVVRLFVK</sequence>
<keyword evidence="3" id="KW-0560">Oxidoreductase</keyword>
<evidence type="ECO:0000313" key="6">
    <source>
        <dbReference type="Proteomes" id="UP001447188"/>
    </source>
</evidence>